<protein>
    <recommendedName>
        <fullName evidence="10 11">Malate synthase G</fullName>
        <ecNumber evidence="10 11">2.3.3.9</ecNumber>
    </recommendedName>
</protein>
<evidence type="ECO:0000256" key="5">
    <source>
        <dbReference type="ARBA" id="ARBA00022679"/>
    </source>
</evidence>
<feature type="binding site" evidence="10">
    <location>
        <position position="538"/>
    </location>
    <ligand>
        <name>acetyl-CoA</name>
        <dbReference type="ChEBI" id="CHEBI:57288"/>
    </ligand>
</feature>
<comment type="similarity">
    <text evidence="10 13">Belongs to the malate synthase family. GlcB subfamily.</text>
</comment>
<evidence type="ECO:0000256" key="8">
    <source>
        <dbReference type="ARBA" id="ARBA00023097"/>
    </source>
</evidence>
<evidence type="ECO:0000259" key="16">
    <source>
        <dbReference type="Pfam" id="PF20658"/>
    </source>
</evidence>
<dbReference type="InterPro" id="IPR044856">
    <property type="entry name" value="Malate_synth_C_sf"/>
</dbReference>
<dbReference type="GO" id="GO:0004474">
    <property type="term" value="F:malate synthase activity"/>
    <property type="evidence" value="ECO:0007669"/>
    <property type="project" value="UniProtKB-UniRule"/>
</dbReference>
<feature type="active site" description="Proton acceptor" evidence="10 12">
    <location>
        <position position="337"/>
    </location>
</feature>
<dbReference type="Pfam" id="PF20656">
    <property type="entry name" value="MS_N"/>
    <property type="match status" value="1"/>
</dbReference>
<evidence type="ECO:0000256" key="9">
    <source>
        <dbReference type="ARBA" id="ARBA00047918"/>
    </source>
</evidence>
<feature type="active site" description="Proton donor" evidence="10 12">
    <location>
        <position position="627"/>
    </location>
</feature>
<dbReference type="AlphaFoldDB" id="A0A7W7N3S6"/>
<dbReference type="GO" id="GO:0006099">
    <property type="term" value="P:tricarboxylic acid cycle"/>
    <property type="evidence" value="ECO:0007669"/>
    <property type="project" value="UniProtKB-KW"/>
</dbReference>
<dbReference type="EMBL" id="JACHKY010000004">
    <property type="protein sequence ID" value="MBB4798830.1"/>
    <property type="molecule type" value="Genomic_DNA"/>
</dbReference>
<keyword evidence="6 10" id="KW-0479">Metal-binding</keyword>
<feature type="domain" description="Malate synthase C-terminal" evidence="17">
    <location>
        <begin position="588"/>
        <end position="669"/>
    </location>
</feature>
<dbReference type="Pfam" id="PF20658">
    <property type="entry name" value="MSG_insertion"/>
    <property type="match status" value="1"/>
</dbReference>
<comment type="caution">
    <text evidence="18">The sequence shown here is derived from an EMBL/GenBank/DDBJ whole genome shotgun (WGS) entry which is preliminary data.</text>
</comment>
<evidence type="ECO:0000259" key="17">
    <source>
        <dbReference type="Pfam" id="PF20659"/>
    </source>
</evidence>
<dbReference type="InterPro" id="IPR006253">
    <property type="entry name" value="Malate_synthG"/>
</dbReference>
<dbReference type="Pfam" id="PF20659">
    <property type="entry name" value="MS_C"/>
    <property type="match status" value="1"/>
</dbReference>
<feature type="binding site" evidence="10">
    <location>
        <position position="273"/>
    </location>
    <ligand>
        <name>acetyl-CoA</name>
        <dbReference type="ChEBI" id="CHEBI:57288"/>
    </ligand>
</feature>
<feature type="binding site" evidence="10">
    <location>
        <position position="429"/>
    </location>
    <ligand>
        <name>glyoxylate</name>
        <dbReference type="ChEBI" id="CHEBI:36655"/>
    </ligand>
</feature>
<name>A0A7W7N3S6_9CAUL</name>
<dbReference type="Proteomes" id="UP000539957">
    <property type="component" value="Unassembled WGS sequence"/>
</dbReference>
<comment type="caution">
    <text evidence="10">Lacks conserved residue(s) required for the propagation of feature annotation.</text>
</comment>
<evidence type="ECO:0000259" key="14">
    <source>
        <dbReference type="Pfam" id="PF01274"/>
    </source>
</evidence>
<comment type="subcellular location">
    <subcellularLocation>
        <location evidence="10 13">Cytoplasm</location>
    </subcellularLocation>
</comment>
<keyword evidence="5 10" id="KW-0808">Transferase</keyword>
<comment type="cofactor">
    <cofactor evidence="1 10">
        <name>Mg(2+)</name>
        <dbReference type="ChEBI" id="CHEBI:18420"/>
    </cofactor>
</comment>
<dbReference type="InterPro" id="IPR048355">
    <property type="entry name" value="MS_C"/>
</dbReference>
<proteinExistence type="inferred from homology"/>
<dbReference type="NCBIfam" id="TIGR01345">
    <property type="entry name" value="malate_syn_G"/>
    <property type="match status" value="1"/>
</dbReference>
<evidence type="ECO:0000256" key="4">
    <source>
        <dbReference type="ARBA" id="ARBA00022532"/>
    </source>
</evidence>
<dbReference type="Pfam" id="PF01274">
    <property type="entry name" value="MS_TIM-barrel"/>
    <property type="match status" value="1"/>
</dbReference>
<comment type="function">
    <text evidence="10">Involved in the glycolate utilization. Catalyzes the condensation and subsequent hydrolysis of acetyl-coenzyme A (acetyl-CoA) and glyoxylate to form malate and CoA.</text>
</comment>
<dbReference type="InterPro" id="IPR048357">
    <property type="entry name" value="MSG_insertion"/>
</dbReference>
<keyword evidence="3 10" id="KW-0963">Cytoplasm</keyword>
<evidence type="ECO:0000256" key="10">
    <source>
        <dbReference type="HAMAP-Rule" id="MF_00641"/>
    </source>
</evidence>
<keyword evidence="4 10" id="KW-0816">Tricarboxylic acid cycle</keyword>
<reference evidence="18 19" key="1">
    <citation type="submission" date="2020-08" db="EMBL/GenBank/DDBJ databases">
        <title>Functional genomics of gut bacteria from endangered species of beetles.</title>
        <authorList>
            <person name="Carlos-Shanley C."/>
        </authorList>
    </citation>
    <scope>NUCLEOTIDE SEQUENCE [LARGE SCALE GENOMIC DNA]</scope>
    <source>
        <strain evidence="18 19">S00123</strain>
    </source>
</reference>
<evidence type="ECO:0000259" key="15">
    <source>
        <dbReference type="Pfam" id="PF20656"/>
    </source>
</evidence>
<keyword evidence="8 10" id="KW-0558">Oxidation</keyword>
<evidence type="ECO:0000256" key="2">
    <source>
        <dbReference type="ARBA" id="ARBA00022435"/>
    </source>
</evidence>
<dbReference type="HAMAP" id="MF_00641">
    <property type="entry name" value="Malate_synth_G"/>
    <property type="match status" value="1"/>
</dbReference>
<dbReference type="Gene3D" id="3.20.20.360">
    <property type="entry name" value="Malate synthase, domain 3"/>
    <property type="match status" value="2"/>
</dbReference>
<comment type="catalytic activity">
    <reaction evidence="9 10 13">
        <text>glyoxylate + acetyl-CoA + H2O = (S)-malate + CoA + H(+)</text>
        <dbReference type="Rhea" id="RHEA:18181"/>
        <dbReference type="ChEBI" id="CHEBI:15377"/>
        <dbReference type="ChEBI" id="CHEBI:15378"/>
        <dbReference type="ChEBI" id="CHEBI:15589"/>
        <dbReference type="ChEBI" id="CHEBI:36655"/>
        <dbReference type="ChEBI" id="CHEBI:57287"/>
        <dbReference type="ChEBI" id="CHEBI:57288"/>
        <dbReference type="EC" id="2.3.3.9"/>
    </reaction>
</comment>
<comment type="pathway">
    <text evidence="10 13">Carbohydrate metabolism; glyoxylate cycle; (S)-malate from isocitrate: step 2/2.</text>
</comment>
<evidence type="ECO:0000256" key="3">
    <source>
        <dbReference type="ARBA" id="ARBA00022490"/>
    </source>
</evidence>
<evidence type="ECO:0000256" key="12">
    <source>
        <dbReference type="PIRSR" id="PIRSR601465-50"/>
    </source>
</evidence>
<dbReference type="GO" id="GO:0006097">
    <property type="term" value="P:glyoxylate cycle"/>
    <property type="evidence" value="ECO:0007669"/>
    <property type="project" value="UniProtKB-UniRule"/>
</dbReference>
<dbReference type="SUPFAM" id="SSF51645">
    <property type="entry name" value="Malate synthase G"/>
    <property type="match status" value="1"/>
</dbReference>
<dbReference type="PANTHER" id="PTHR42739:SF1">
    <property type="entry name" value="MALATE SYNTHASE G"/>
    <property type="match status" value="1"/>
</dbReference>
<dbReference type="InterPro" id="IPR048356">
    <property type="entry name" value="MS_N"/>
</dbReference>
<dbReference type="RefSeq" id="WP_184270985.1">
    <property type="nucleotide sequence ID" value="NZ_JACHKY010000004.1"/>
</dbReference>
<keyword evidence="7 10" id="KW-0460">Magnesium</keyword>
<accession>A0A7W7N3S6</accession>
<feature type="domain" description="Malate synthase TIM barrel" evidence="14">
    <location>
        <begin position="334"/>
        <end position="566"/>
    </location>
</feature>
<keyword evidence="2 10" id="KW-0329">Glyoxylate bypass</keyword>
<feature type="binding site" evidence="10">
    <location>
        <begin position="125"/>
        <end position="126"/>
    </location>
    <ligand>
        <name>acetyl-CoA</name>
        <dbReference type="ChEBI" id="CHEBI:57288"/>
    </ligand>
</feature>
<comment type="subunit">
    <text evidence="10">Monomer.</text>
</comment>
<sequence length="717" mass="76437">MSTTYVRHGSLSVAAELDAFVRDEAAPGTGVAPDAFWAGVEGLLAEHAPKNPALLARRDELQAQLDDWHRAHPGQPDPEAYQAFLREIGYIERERADVRAETANVDPEIATMAGPQLVVPLTNARYLLNAANARWGSLYDALYGTDALGEAPKGGGYDPERGAKVIARARALLDQAAPLGAGSHAQATGYRVEHGRLIVTLEGGIETGLASAAAFAGHAGEAAAPSGVLLRHNGLHLEIVIDRAHAIGRTDPAGVADVVVEAALSVIADAEDSVAAVDAEDKRLVYANWLGLMRGDLSAGFVKDGQTMQRRMNGDRSYTAPDGSAFALRGRSLLMVRNVGLHLTTDAVLDGEGREVPESLIDIAMTGLIGLHDLKRPADQRNSSAGSIYVVRPKMHGSAEVAFADAVFGAVEKMVGLPPLTLKMGIMDEERRTSVNLANCIAAAKGRVAFINTGFLDRTGDEIHSVMEGGPVVRKEAIRNTGWIKAYEDRNVDIGLKAGLTGRAQIGKGMWAAPDRMGEMLATKAGHPRAGASTAWVPSPTAAALHALHYHEVDVWARQAEIAARPATGLTALLTPPFATEAPSAAEICQELDNNAQGILGYVVRWIDQGVGCSKVPDIHDVGLMEDRATLRISSQHLANWLRHGVVTEGEVRAALERMAVVVDRQNAGDPVYRPLAPAFDGPAWNAACDLVFKGREQPNGYTEHLLTAWRRRAKAG</sequence>
<feature type="binding site" evidence="10">
    <location>
        <begin position="454"/>
        <end position="457"/>
    </location>
    <ligand>
        <name>glyoxylate</name>
        <dbReference type="ChEBI" id="CHEBI:36655"/>
    </ligand>
</feature>
<dbReference type="InterPro" id="IPR046363">
    <property type="entry name" value="MS_N_TIM-barrel_dom"/>
</dbReference>
<keyword evidence="18" id="KW-0012">Acyltransferase</keyword>
<evidence type="ECO:0000256" key="7">
    <source>
        <dbReference type="ARBA" id="ARBA00022842"/>
    </source>
</evidence>
<dbReference type="UniPathway" id="UPA00703">
    <property type="reaction ID" value="UER00720"/>
</dbReference>
<dbReference type="EC" id="2.3.3.9" evidence="10 11"/>
<dbReference type="GO" id="GO:0009436">
    <property type="term" value="P:glyoxylate catabolic process"/>
    <property type="evidence" value="ECO:0007669"/>
    <property type="project" value="TreeGrafter"/>
</dbReference>
<keyword evidence="19" id="KW-1185">Reference proteome</keyword>
<evidence type="ECO:0000256" key="13">
    <source>
        <dbReference type="RuleBase" id="RU003572"/>
    </source>
</evidence>
<dbReference type="GO" id="GO:0000287">
    <property type="term" value="F:magnesium ion binding"/>
    <property type="evidence" value="ECO:0007669"/>
    <property type="project" value="TreeGrafter"/>
</dbReference>
<dbReference type="InterPro" id="IPR011076">
    <property type="entry name" value="Malate_synth_sf"/>
</dbReference>
<evidence type="ECO:0000256" key="1">
    <source>
        <dbReference type="ARBA" id="ARBA00001946"/>
    </source>
</evidence>
<feature type="modified residue" description="Cysteine sulfenic acid (-SOH)" evidence="10">
    <location>
        <position position="613"/>
    </location>
</feature>
<feature type="binding site" evidence="10">
    <location>
        <position position="310"/>
    </location>
    <ligand>
        <name>acetyl-CoA</name>
        <dbReference type="ChEBI" id="CHEBI:57288"/>
    </ligand>
</feature>
<feature type="domain" description="Malate synthase N-terminal" evidence="15">
    <location>
        <begin position="19"/>
        <end position="75"/>
    </location>
</feature>
<dbReference type="InterPro" id="IPR001465">
    <property type="entry name" value="Malate_synthase_TIM"/>
</dbReference>
<feature type="domain" description="Malate synthase G alpha-beta insertion" evidence="16">
    <location>
        <begin position="157"/>
        <end position="232"/>
    </location>
</feature>
<organism evidence="18 19">
    <name type="scientific">Brevundimonas bullata</name>
    <dbReference type="NCBI Taxonomy" id="13160"/>
    <lineage>
        <taxon>Bacteria</taxon>
        <taxon>Pseudomonadati</taxon>
        <taxon>Pseudomonadota</taxon>
        <taxon>Alphaproteobacteria</taxon>
        <taxon>Caulobacterales</taxon>
        <taxon>Caulobacteraceae</taxon>
        <taxon>Brevundimonas</taxon>
    </lineage>
</organism>
<feature type="binding site" evidence="10">
    <location>
        <position position="118"/>
    </location>
    <ligand>
        <name>acetyl-CoA</name>
        <dbReference type="ChEBI" id="CHEBI:57288"/>
    </ligand>
</feature>
<evidence type="ECO:0000313" key="18">
    <source>
        <dbReference type="EMBL" id="MBB4798830.1"/>
    </source>
</evidence>
<feature type="binding site" evidence="10">
    <location>
        <position position="337"/>
    </location>
    <ligand>
        <name>glyoxylate</name>
        <dbReference type="ChEBI" id="CHEBI:36655"/>
    </ligand>
</feature>
<dbReference type="GO" id="GO:0005829">
    <property type="term" value="C:cytosol"/>
    <property type="evidence" value="ECO:0007669"/>
    <property type="project" value="TreeGrafter"/>
</dbReference>
<gene>
    <name evidence="10" type="primary">glcB</name>
    <name evidence="18" type="ORF">HNP32_002584</name>
</gene>
<evidence type="ECO:0000256" key="11">
    <source>
        <dbReference type="NCBIfam" id="TIGR01345"/>
    </source>
</evidence>
<dbReference type="NCBIfam" id="NF002825">
    <property type="entry name" value="PRK02999.1"/>
    <property type="match status" value="1"/>
</dbReference>
<dbReference type="PANTHER" id="PTHR42739">
    <property type="entry name" value="MALATE SYNTHASE G"/>
    <property type="match status" value="1"/>
</dbReference>
<feature type="binding site" evidence="10">
    <location>
        <position position="429"/>
    </location>
    <ligand>
        <name>Mg(2+)</name>
        <dbReference type="ChEBI" id="CHEBI:18420"/>
    </ligand>
</feature>
<evidence type="ECO:0000256" key="6">
    <source>
        <dbReference type="ARBA" id="ARBA00022723"/>
    </source>
</evidence>
<feature type="binding site" evidence="10">
    <location>
        <position position="457"/>
    </location>
    <ligand>
        <name>Mg(2+)</name>
        <dbReference type="ChEBI" id="CHEBI:18420"/>
    </ligand>
</feature>
<evidence type="ECO:0000313" key="19">
    <source>
        <dbReference type="Proteomes" id="UP000539957"/>
    </source>
</evidence>
<dbReference type="Gene3D" id="1.20.1220.12">
    <property type="entry name" value="Malate synthase, domain III"/>
    <property type="match status" value="1"/>
</dbReference>